<feature type="compositionally biased region" description="Basic and acidic residues" evidence="1">
    <location>
        <begin position="207"/>
        <end position="225"/>
    </location>
</feature>
<evidence type="ECO:0000313" key="2">
    <source>
        <dbReference type="EMBL" id="EDR15634.1"/>
    </source>
</evidence>
<proteinExistence type="predicted"/>
<feature type="region of interest" description="Disordered" evidence="1">
    <location>
        <begin position="250"/>
        <end position="373"/>
    </location>
</feature>
<dbReference type="InParanoid" id="B0CQ89"/>
<dbReference type="EMBL" id="DS547091">
    <property type="protein sequence ID" value="EDR15634.1"/>
    <property type="molecule type" value="Genomic_DNA"/>
</dbReference>
<organism evidence="3">
    <name type="scientific">Laccaria bicolor (strain S238N-H82 / ATCC MYA-4686)</name>
    <name type="common">Bicoloured deceiver</name>
    <name type="synonym">Laccaria laccata var. bicolor</name>
    <dbReference type="NCBI Taxonomy" id="486041"/>
    <lineage>
        <taxon>Eukaryota</taxon>
        <taxon>Fungi</taxon>
        <taxon>Dikarya</taxon>
        <taxon>Basidiomycota</taxon>
        <taxon>Agaricomycotina</taxon>
        <taxon>Agaricomycetes</taxon>
        <taxon>Agaricomycetidae</taxon>
        <taxon>Agaricales</taxon>
        <taxon>Agaricineae</taxon>
        <taxon>Hydnangiaceae</taxon>
        <taxon>Laccaria</taxon>
    </lineage>
</organism>
<accession>B0CQ89</accession>
<evidence type="ECO:0000256" key="1">
    <source>
        <dbReference type="SAM" id="MobiDB-lite"/>
    </source>
</evidence>
<dbReference type="Proteomes" id="UP000001194">
    <property type="component" value="Unassembled WGS sequence"/>
</dbReference>
<reference evidence="2 3" key="1">
    <citation type="journal article" date="2008" name="Nature">
        <title>The genome of Laccaria bicolor provides insights into mycorrhizal symbiosis.</title>
        <authorList>
            <person name="Martin F."/>
            <person name="Aerts A."/>
            <person name="Ahren D."/>
            <person name="Brun A."/>
            <person name="Danchin E.G.J."/>
            <person name="Duchaussoy F."/>
            <person name="Gibon J."/>
            <person name="Kohler A."/>
            <person name="Lindquist E."/>
            <person name="Pereda V."/>
            <person name="Salamov A."/>
            <person name="Shapiro H.J."/>
            <person name="Wuyts J."/>
            <person name="Blaudez D."/>
            <person name="Buee M."/>
            <person name="Brokstein P."/>
            <person name="Canbaeck B."/>
            <person name="Cohen D."/>
            <person name="Courty P.E."/>
            <person name="Coutinho P.M."/>
            <person name="Delaruelle C."/>
            <person name="Detter J.C."/>
            <person name="Deveau A."/>
            <person name="DiFazio S."/>
            <person name="Duplessis S."/>
            <person name="Fraissinet-Tachet L."/>
            <person name="Lucic E."/>
            <person name="Frey-Klett P."/>
            <person name="Fourrey C."/>
            <person name="Feussner I."/>
            <person name="Gay G."/>
            <person name="Grimwood J."/>
            <person name="Hoegger P.J."/>
            <person name="Jain P."/>
            <person name="Kilaru S."/>
            <person name="Labbe J."/>
            <person name="Lin Y.C."/>
            <person name="Legue V."/>
            <person name="Le Tacon F."/>
            <person name="Marmeisse R."/>
            <person name="Melayah D."/>
            <person name="Montanini B."/>
            <person name="Muratet M."/>
            <person name="Nehls U."/>
            <person name="Niculita-Hirzel H."/>
            <person name="Oudot-Le Secq M.P."/>
            <person name="Peter M."/>
            <person name="Quesneville H."/>
            <person name="Rajashekar B."/>
            <person name="Reich M."/>
            <person name="Rouhier N."/>
            <person name="Schmutz J."/>
            <person name="Yin T."/>
            <person name="Chalot M."/>
            <person name="Henrissat B."/>
            <person name="Kuees U."/>
            <person name="Lucas S."/>
            <person name="Van de Peer Y."/>
            <person name="Podila G.K."/>
            <person name="Polle A."/>
            <person name="Pukkila P.J."/>
            <person name="Richardson P.M."/>
            <person name="Rouze P."/>
            <person name="Sanders I.R."/>
            <person name="Stajich J.E."/>
            <person name="Tunlid A."/>
            <person name="Tuskan G."/>
            <person name="Grigoriev I.V."/>
        </authorList>
    </citation>
    <scope>NUCLEOTIDE SEQUENCE [LARGE SCALE GENOMIC DNA]</scope>
    <source>
        <strain evidence="3">S238N-H82 / ATCC MYA-4686</strain>
    </source>
</reference>
<protein>
    <submittedName>
        <fullName evidence="2">Predicted protein</fullName>
    </submittedName>
</protein>
<evidence type="ECO:0000313" key="3">
    <source>
        <dbReference type="Proteomes" id="UP000001194"/>
    </source>
</evidence>
<dbReference type="HOGENOM" id="CLU_022336_0_0_1"/>
<dbReference type="GeneID" id="6068834"/>
<dbReference type="KEGG" id="lbc:LACBIDRAFT_300750"/>
<feature type="compositionally biased region" description="Low complexity" evidence="1">
    <location>
        <begin position="324"/>
        <end position="334"/>
    </location>
</feature>
<feature type="compositionally biased region" description="Basic and acidic residues" evidence="1">
    <location>
        <begin position="267"/>
        <end position="281"/>
    </location>
</feature>
<name>B0CQ89_LACBS</name>
<dbReference type="OrthoDB" id="2333993at2759"/>
<feature type="region of interest" description="Disordered" evidence="1">
    <location>
        <begin position="204"/>
        <end position="238"/>
    </location>
</feature>
<dbReference type="AlphaFoldDB" id="B0CQ89"/>
<keyword evidence="3" id="KW-1185">Reference proteome</keyword>
<gene>
    <name evidence="2" type="ORF">LACBIDRAFT_300750</name>
</gene>
<dbReference type="RefSeq" id="XP_001873842.1">
    <property type="nucleotide sequence ID" value="XM_001873807.1"/>
</dbReference>
<sequence>MTEARPLLGPSLSFSAVSSAPPRLPKRRMSLSSALEFFAPAASSFQPRPYAPNVQVSEARSRALHSSRNQRDLLAMPPAGMDPQPADPNVFFIHPPFVTFPNSHLHPDGLSYVLMAENPEWFLDANDFISQQNTNPRAIPYPANLEPPRGWCPAKKKDLKERGAEGWPEGEEPRLRCTFCRRTYAGVNAKSMWRRHVFEKHKIAMSNRRDGNEHPRGRGSGKENKQLASNKPRAEPHDRLVDMEIALQTEHQTLSHKTRFRSVLPAEEPKRRDRDRKKGRENFTVPATPRIPQQEFLTAYEGEDTDSSSFQPTGPSISPPLTPPSSLSSDPSLTCEGPRTTPSGTMRPVIPPSPYNPLLTPSFRHSPPRLPSDQPWRFPSPSHPLHSQTRDVSLSMLIRDATSPLVKESLGIGASPLVIQSSPISSPLRSEMSRSSHLQTPSSVLRVPKSAARTLFSRSQFPSPFEFRKVGGKHFSRIEGSPLARNPRTGAGHRKSISMLSDDWFSESSLLSTNSLSLDNPINDPFVAIYSPWSSIGGGSTASPVRPSKPSIEAESPVLRSHAQRAGIGLGIGLLEPFTLPKDANSIDDLLADEADSDFRKELDEAEVLPPSCKNNVSEEVYRPPLKKRRTSLDRCG</sequence>